<accession>A0A484MG50</accession>
<proteinExistence type="predicted"/>
<dbReference type="OrthoDB" id="1926988at2759"/>
<feature type="region of interest" description="Disordered" evidence="1">
    <location>
        <begin position="270"/>
        <end position="301"/>
    </location>
</feature>
<evidence type="ECO:0000313" key="3">
    <source>
        <dbReference type="EMBL" id="VFQ87981.1"/>
    </source>
</evidence>
<dbReference type="Pfam" id="PF12776">
    <property type="entry name" value="Myb_DNA-bind_3"/>
    <property type="match status" value="1"/>
</dbReference>
<name>A0A484MG50_9ASTE</name>
<feature type="region of interest" description="Disordered" evidence="1">
    <location>
        <begin position="35"/>
        <end position="67"/>
    </location>
</feature>
<feature type="compositionally biased region" description="Acidic residues" evidence="1">
    <location>
        <begin position="35"/>
        <end position="50"/>
    </location>
</feature>
<feature type="domain" description="Myb/SANT-like" evidence="2">
    <location>
        <begin position="94"/>
        <end position="191"/>
    </location>
</feature>
<dbReference type="PANTHER" id="PTHR46929:SF3">
    <property type="entry name" value="MYB_SANT-LIKE DOMAIN-CONTAINING PROTEIN"/>
    <property type="match status" value="1"/>
</dbReference>
<dbReference type="EMBL" id="OOIL02003458">
    <property type="protein sequence ID" value="VFQ87981.1"/>
    <property type="molecule type" value="Genomic_DNA"/>
</dbReference>
<dbReference type="PANTHER" id="PTHR46929">
    <property type="entry name" value="EXPRESSED PROTEIN"/>
    <property type="match status" value="1"/>
</dbReference>
<evidence type="ECO:0000313" key="4">
    <source>
        <dbReference type="Proteomes" id="UP000595140"/>
    </source>
</evidence>
<feature type="compositionally biased region" description="Basic and acidic residues" evidence="1">
    <location>
        <begin position="286"/>
        <end position="297"/>
    </location>
</feature>
<gene>
    <name evidence="3" type="ORF">CCAM_LOCUS29757</name>
</gene>
<organism evidence="3 4">
    <name type="scientific">Cuscuta campestris</name>
    <dbReference type="NCBI Taxonomy" id="132261"/>
    <lineage>
        <taxon>Eukaryota</taxon>
        <taxon>Viridiplantae</taxon>
        <taxon>Streptophyta</taxon>
        <taxon>Embryophyta</taxon>
        <taxon>Tracheophyta</taxon>
        <taxon>Spermatophyta</taxon>
        <taxon>Magnoliopsida</taxon>
        <taxon>eudicotyledons</taxon>
        <taxon>Gunneridae</taxon>
        <taxon>Pentapetalae</taxon>
        <taxon>asterids</taxon>
        <taxon>lamiids</taxon>
        <taxon>Solanales</taxon>
        <taxon>Convolvulaceae</taxon>
        <taxon>Cuscuteae</taxon>
        <taxon>Cuscuta</taxon>
        <taxon>Cuscuta subgen. Grammica</taxon>
        <taxon>Cuscuta sect. Cleistogrammica</taxon>
    </lineage>
</organism>
<reference evidence="3 4" key="1">
    <citation type="submission" date="2018-04" db="EMBL/GenBank/DDBJ databases">
        <authorList>
            <person name="Vogel A."/>
        </authorList>
    </citation>
    <scope>NUCLEOTIDE SEQUENCE [LARGE SCALE GENOMIC DNA]</scope>
</reference>
<evidence type="ECO:0000259" key="2">
    <source>
        <dbReference type="Pfam" id="PF12776"/>
    </source>
</evidence>
<protein>
    <recommendedName>
        <fullName evidence="2">Myb/SANT-like domain-containing protein</fullName>
    </recommendedName>
</protein>
<dbReference type="Proteomes" id="UP000595140">
    <property type="component" value="Unassembled WGS sequence"/>
</dbReference>
<keyword evidence="4" id="KW-1185">Reference proteome</keyword>
<dbReference type="InterPro" id="IPR024752">
    <property type="entry name" value="Myb/SANT-like_dom"/>
</dbReference>
<sequence length="395" mass="44803">MKSADEPNFKVKTQKKIIVACSILHNYLLRGDPDEAWDEDTDEDEDDNLDGNENTIPHARSGNENTRMAEELRDSIAKAIMATKTNRAGVRTTTWTEDMDEFLIDAHLEQHRKGNRVGGTFTPRAYDYILKELKEKYPDENWTKDKFRGHMRLLKGKFSAAFDVFRHISTSGWGFNSTTMTWDVDDDVWDAFVEAHPEAKEWRDKPIPFYDKMCELYARDRATGEFAETPSEMRQSREGGSDAFTGIQSDCGIINDIDDLLSNNECTLEASPTPLVGNTKQVGGDDAPKSSENMSKDKTRKKKKIKLSDEEFLTKSVTLISDAMKTCTSEYLKEKNPLPPADIWNLVGSLSFEGSRKSHAYMFLLEKPVTVKAILGLPEEVRESFLNDVLNKEGI</sequence>
<evidence type="ECO:0000256" key="1">
    <source>
        <dbReference type="SAM" id="MobiDB-lite"/>
    </source>
</evidence>
<dbReference type="AlphaFoldDB" id="A0A484MG50"/>